<dbReference type="SUPFAM" id="SSF56672">
    <property type="entry name" value="DNA/RNA polymerases"/>
    <property type="match status" value="1"/>
</dbReference>
<comment type="caution">
    <text evidence="4">The sequence shown here is derived from an EMBL/GenBank/DDBJ whole genome shotgun (WGS) entry which is preliminary data.</text>
</comment>
<dbReference type="GO" id="GO:0006261">
    <property type="term" value="P:DNA-templated DNA replication"/>
    <property type="evidence" value="ECO:0007669"/>
    <property type="project" value="InterPro"/>
</dbReference>
<dbReference type="PANTHER" id="PTHR10133:SF27">
    <property type="entry name" value="DNA POLYMERASE NU"/>
    <property type="match status" value="1"/>
</dbReference>
<evidence type="ECO:0000259" key="3">
    <source>
        <dbReference type="SMART" id="SM00482"/>
    </source>
</evidence>
<dbReference type="GO" id="GO:0003677">
    <property type="term" value="F:DNA binding"/>
    <property type="evidence" value="ECO:0007669"/>
    <property type="project" value="InterPro"/>
</dbReference>
<dbReference type="InterPro" id="IPR036397">
    <property type="entry name" value="RNaseH_sf"/>
</dbReference>
<dbReference type="GO" id="GO:0003887">
    <property type="term" value="F:DNA-directed DNA polymerase activity"/>
    <property type="evidence" value="ECO:0007669"/>
    <property type="project" value="InterPro"/>
</dbReference>
<dbReference type="AlphaFoldDB" id="A0A0F9NQR8"/>
<feature type="domain" description="DNA-directed DNA polymerase family A palm" evidence="3">
    <location>
        <begin position="393"/>
        <end position="609"/>
    </location>
</feature>
<dbReference type="Gene3D" id="1.20.1060.10">
    <property type="entry name" value="Taq DNA Polymerase, Chain T, domain 4"/>
    <property type="match status" value="1"/>
</dbReference>
<dbReference type="InterPro" id="IPR001098">
    <property type="entry name" value="DNA-dir_DNA_pol_A_palm_dom"/>
</dbReference>
<dbReference type="InterPro" id="IPR012337">
    <property type="entry name" value="RNaseH-like_sf"/>
</dbReference>
<dbReference type="EMBL" id="LAZR01003824">
    <property type="protein sequence ID" value="KKN14377.1"/>
    <property type="molecule type" value="Genomic_DNA"/>
</dbReference>
<feature type="domain" description="3'-5' exonuclease" evidence="2">
    <location>
        <begin position="3"/>
        <end position="182"/>
    </location>
</feature>
<dbReference type="GO" id="GO:0006302">
    <property type="term" value="P:double-strand break repair"/>
    <property type="evidence" value="ECO:0007669"/>
    <property type="project" value="TreeGrafter"/>
</dbReference>
<dbReference type="SMART" id="SM00482">
    <property type="entry name" value="POLAc"/>
    <property type="match status" value="1"/>
</dbReference>
<evidence type="ECO:0000256" key="1">
    <source>
        <dbReference type="ARBA" id="ARBA00022705"/>
    </source>
</evidence>
<keyword evidence="1" id="KW-0235">DNA replication</keyword>
<dbReference type="InterPro" id="IPR002562">
    <property type="entry name" value="3'-5'_exonuclease_dom"/>
</dbReference>
<dbReference type="InterPro" id="IPR002298">
    <property type="entry name" value="DNA_polymerase_A"/>
</dbReference>
<evidence type="ECO:0000259" key="2">
    <source>
        <dbReference type="SMART" id="SM00474"/>
    </source>
</evidence>
<evidence type="ECO:0000313" key="4">
    <source>
        <dbReference type="EMBL" id="KKN14377.1"/>
    </source>
</evidence>
<name>A0A0F9NQR8_9ZZZZ</name>
<organism evidence="4">
    <name type="scientific">marine sediment metagenome</name>
    <dbReference type="NCBI Taxonomy" id="412755"/>
    <lineage>
        <taxon>unclassified sequences</taxon>
        <taxon>metagenomes</taxon>
        <taxon>ecological metagenomes</taxon>
    </lineage>
</organism>
<dbReference type="SMART" id="SM00474">
    <property type="entry name" value="35EXOc"/>
    <property type="match status" value="1"/>
</dbReference>
<dbReference type="SUPFAM" id="SSF53098">
    <property type="entry name" value="Ribonuclease H-like"/>
    <property type="match status" value="1"/>
</dbReference>
<dbReference type="Gene3D" id="1.10.150.20">
    <property type="entry name" value="5' to 3' exonuclease, C-terminal subdomain"/>
    <property type="match status" value="1"/>
</dbReference>
<dbReference type="Gene3D" id="3.30.70.370">
    <property type="match status" value="1"/>
</dbReference>
<dbReference type="InterPro" id="IPR043502">
    <property type="entry name" value="DNA/RNA_pol_sf"/>
</dbReference>
<dbReference type="PANTHER" id="PTHR10133">
    <property type="entry name" value="DNA POLYMERASE I"/>
    <property type="match status" value="1"/>
</dbReference>
<sequence length="646" mass="73887">MEQPPVTFISSTDAFLESMDNLVTLKEGIPVSFDIEATSLDPFTGKIILMQIGTKDWVNVYDVRKLPEDKIVYLLDLLKVREVICHNAKFEWLYIYEKYGIELNRLYDTMLSEVLILAGVGRPFYSLFDLVDKYFSVELNKETRSVFENNYDLLITPEVVDYAANDVLYLPYLREQQIEMLKEIKSMRIHDLEMRLLPVIAKMEHNGVLLNKEEWTRLALHALDRAGELNGEIQDTIEDTVKAEIEKYVGDWEDARAMLKHFKVTLTKEKKKVKYSRDYLSTVTDVHGMVQVFNENFNAGSPIQMKRILAVSGVRVSSTNSKVMKREHPNDPFVDLIVRYREWKKRGSSFGFNFFDFINPKTGRIHSQFNQLGTATGRFASEKVNLQNVLALSESRNCFLATEGYEMITADYSQIELVIAADISGEERMIEAFLAGESLHEQTAIDVLGASPEAVIANERGDRKDNKIYTIAKSTNFAIIYGVSAKGLATQFGLPHKEGLKILAKHRETYPKLHAFIDLAKAHIVSRGYSITPMGRRRHFVVARRFDKYTIKDKFRIEREGFNHIVQGGSADMLKLAMVTISELNPFGNLLRAILTVHDEIVYEARKDIVNEAKEFIERQMVLAGEAFVKKVPVKVGVKSGPYWEK</sequence>
<gene>
    <name evidence="4" type="ORF">LCGC14_0996820</name>
</gene>
<proteinExistence type="predicted"/>
<dbReference type="Gene3D" id="3.30.420.10">
    <property type="entry name" value="Ribonuclease H-like superfamily/Ribonuclease H"/>
    <property type="match status" value="1"/>
</dbReference>
<protein>
    <recommendedName>
        <fullName evidence="5">DNA-directed DNA polymerase</fullName>
    </recommendedName>
</protein>
<dbReference type="PRINTS" id="PR00868">
    <property type="entry name" value="DNAPOLI"/>
</dbReference>
<reference evidence="4" key="1">
    <citation type="journal article" date="2015" name="Nature">
        <title>Complex archaea that bridge the gap between prokaryotes and eukaryotes.</title>
        <authorList>
            <person name="Spang A."/>
            <person name="Saw J.H."/>
            <person name="Jorgensen S.L."/>
            <person name="Zaremba-Niedzwiedzka K."/>
            <person name="Martijn J."/>
            <person name="Lind A.E."/>
            <person name="van Eijk R."/>
            <person name="Schleper C."/>
            <person name="Guy L."/>
            <person name="Ettema T.J."/>
        </authorList>
    </citation>
    <scope>NUCLEOTIDE SEQUENCE</scope>
</reference>
<dbReference type="Pfam" id="PF01612">
    <property type="entry name" value="DNA_pol_A_exo1"/>
    <property type="match status" value="1"/>
</dbReference>
<evidence type="ECO:0008006" key="5">
    <source>
        <dbReference type="Google" id="ProtNLM"/>
    </source>
</evidence>
<dbReference type="GO" id="GO:0008408">
    <property type="term" value="F:3'-5' exonuclease activity"/>
    <property type="evidence" value="ECO:0007669"/>
    <property type="project" value="InterPro"/>
</dbReference>
<dbReference type="Pfam" id="PF00476">
    <property type="entry name" value="DNA_pol_A"/>
    <property type="match status" value="1"/>
</dbReference>
<accession>A0A0F9NQR8</accession>